<dbReference type="InterPro" id="IPR052058">
    <property type="entry name" value="Alcohol_O-acetyltransferase"/>
</dbReference>
<reference evidence="1 2" key="1">
    <citation type="submission" date="2020-05" db="EMBL/GenBank/DDBJ databases">
        <title>Identification and distribution of gene clusters putatively required for synthesis of sphingolipid metabolism inhibitors in phylogenetically diverse species of the filamentous fungus Fusarium.</title>
        <authorList>
            <person name="Kim H.-S."/>
            <person name="Busman M."/>
            <person name="Brown D.W."/>
            <person name="Divon H."/>
            <person name="Uhlig S."/>
            <person name="Proctor R.H."/>
        </authorList>
    </citation>
    <scope>NUCLEOTIDE SEQUENCE [LARGE SCALE GENOMIC DNA]</scope>
    <source>
        <strain evidence="1 2">NRRL 20693</strain>
    </source>
</reference>
<dbReference type="Pfam" id="PF07247">
    <property type="entry name" value="AATase"/>
    <property type="match status" value="1"/>
</dbReference>
<dbReference type="PANTHER" id="PTHR28037:SF1">
    <property type="entry name" value="ALCOHOL O-ACETYLTRANSFERASE 1-RELATED"/>
    <property type="match status" value="1"/>
</dbReference>
<dbReference type="PANTHER" id="PTHR28037">
    <property type="entry name" value="ALCOHOL O-ACETYLTRANSFERASE 1-RELATED"/>
    <property type="match status" value="1"/>
</dbReference>
<proteinExistence type="predicted"/>
<dbReference type="Proteomes" id="UP000567885">
    <property type="component" value="Unassembled WGS sequence"/>
</dbReference>
<evidence type="ECO:0008006" key="3">
    <source>
        <dbReference type="Google" id="ProtNLM"/>
    </source>
</evidence>
<dbReference type="AlphaFoldDB" id="A0A8H5WFP2"/>
<evidence type="ECO:0000313" key="2">
    <source>
        <dbReference type="Proteomes" id="UP000567885"/>
    </source>
</evidence>
<gene>
    <name evidence="1" type="ORF">FHETE_8723</name>
</gene>
<evidence type="ECO:0000313" key="1">
    <source>
        <dbReference type="EMBL" id="KAF5660872.1"/>
    </source>
</evidence>
<comment type="caution">
    <text evidence="1">The sequence shown here is derived from an EMBL/GenBank/DDBJ whole genome shotgun (WGS) entry which is preliminary data.</text>
</comment>
<protein>
    <recommendedName>
        <fullName evidence="3">Alcohol acetyltransferase FCK4</fullName>
    </recommendedName>
</protein>
<accession>A0A8H5WFP2</accession>
<dbReference type="OrthoDB" id="2150604at2759"/>
<dbReference type="EMBL" id="JAAGWQ010000188">
    <property type="protein sequence ID" value="KAF5660872.1"/>
    <property type="molecule type" value="Genomic_DNA"/>
</dbReference>
<organism evidence="1 2">
    <name type="scientific">Fusarium heterosporum</name>
    <dbReference type="NCBI Taxonomy" id="42747"/>
    <lineage>
        <taxon>Eukaryota</taxon>
        <taxon>Fungi</taxon>
        <taxon>Dikarya</taxon>
        <taxon>Ascomycota</taxon>
        <taxon>Pezizomycotina</taxon>
        <taxon>Sordariomycetes</taxon>
        <taxon>Hypocreomycetidae</taxon>
        <taxon>Hypocreales</taxon>
        <taxon>Nectriaceae</taxon>
        <taxon>Fusarium</taxon>
        <taxon>Fusarium heterosporum species complex</taxon>
    </lineage>
</organism>
<name>A0A8H5WFP2_FUSHE</name>
<dbReference type="GO" id="GO:0008080">
    <property type="term" value="F:N-acetyltransferase activity"/>
    <property type="evidence" value="ECO:0007669"/>
    <property type="project" value="TreeGrafter"/>
</dbReference>
<dbReference type="SUPFAM" id="SSF52777">
    <property type="entry name" value="CoA-dependent acyltransferases"/>
    <property type="match status" value="1"/>
</dbReference>
<sequence>MAPKPKSFLRRLGNIEMYQSGLHNINHYCSTIVTCRYTLPPPLMDFDKHKEVVKAFDAAVAQTVIEFPMLQVGLVGESTKKPAFVSLPTVDLANHIIWDVRADMTNYDQEFQANLVYQLNAQFEHLETRPGWRLLLMRTQTDNFVDAMYVWNHANHDGMGAKIFQQTLFKNLCEPCIPSLLPHGSRVLKAAISKETFPQPQEKLAKHRITAGFAFSEIWHNLGPAAFSSSSAKARWAPVRSGEFTTRSKSIDINATTLKRVLSLCREHETTLTGLLHGITLACLSVDLSEGKADAFNVATAMDQRRFMRKEDRPSKYANLHPENSVQNCVSSIYHTFNRQSVSDIRALARVNNWAPQPILDIEPSIWKAAKTVRADIEERLDLGVTDSVVGLMKLITDWQDYHKGMEKKPRELSWNVTNLGVMDGKNEAGGGWSMTKSRFTLCADVAGPAMQISSISVKGGSLAIDVAWQDMEELNEVGERLAKDIESWLRYLGA</sequence>
<dbReference type="InterPro" id="IPR010828">
    <property type="entry name" value="Atf2/Sli1-like"/>
</dbReference>
<keyword evidence="2" id="KW-1185">Reference proteome</keyword>